<accession>A0AAD9I908</accession>
<feature type="region of interest" description="Disordered" evidence="2">
    <location>
        <begin position="164"/>
        <end position="196"/>
    </location>
</feature>
<feature type="compositionally biased region" description="Acidic residues" evidence="2">
    <location>
        <begin position="318"/>
        <end position="332"/>
    </location>
</feature>
<reference evidence="3" key="1">
    <citation type="journal article" date="2023" name="Mol. Plant Microbe Interact.">
        <title>Elucidating the Obligate Nature and Biological Capacity of an Invasive Fungal Corn Pathogen.</title>
        <authorList>
            <person name="MacCready J.S."/>
            <person name="Roggenkamp E.M."/>
            <person name="Gdanetz K."/>
            <person name="Chilvers M.I."/>
        </authorList>
    </citation>
    <scope>NUCLEOTIDE SEQUENCE</scope>
    <source>
        <strain evidence="3">PM02</strain>
    </source>
</reference>
<protein>
    <submittedName>
        <fullName evidence="3">Uncharacterized protein</fullName>
    </submittedName>
</protein>
<feature type="region of interest" description="Disordered" evidence="2">
    <location>
        <begin position="127"/>
        <end position="149"/>
    </location>
</feature>
<gene>
    <name evidence="3" type="ORF">P8C59_006909</name>
</gene>
<evidence type="ECO:0000256" key="2">
    <source>
        <dbReference type="SAM" id="MobiDB-lite"/>
    </source>
</evidence>
<evidence type="ECO:0000256" key="1">
    <source>
        <dbReference type="SAM" id="Coils"/>
    </source>
</evidence>
<organism evidence="3 4">
    <name type="scientific">Phyllachora maydis</name>
    <dbReference type="NCBI Taxonomy" id="1825666"/>
    <lineage>
        <taxon>Eukaryota</taxon>
        <taxon>Fungi</taxon>
        <taxon>Dikarya</taxon>
        <taxon>Ascomycota</taxon>
        <taxon>Pezizomycotina</taxon>
        <taxon>Sordariomycetes</taxon>
        <taxon>Sordariomycetidae</taxon>
        <taxon>Phyllachorales</taxon>
        <taxon>Phyllachoraceae</taxon>
        <taxon>Phyllachora</taxon>
    </lineage>
</organism>
<feature type="region of interest" description="Disordered" evidence="2">
    <location>
        <begin position="297"/>
        <end position="370"/>
    </location>
</feature>
<keyword evidence="1" id="KW-0175">Coiled coil</keyword>
<evidence type="ECO:0000313" key="4">
    <source>
        <dbReference type="Proteomes" id="UP001217918"/>
    </source>
</evidence>
<sequence length="405" mass="44820">MAQGVILQQGRAKMRAYHVAERAAEQRRKAEEVQARIKAEADARRRAQADGYQFTELARVARERRVSAEMSLLASGVFDGLRDGRGAARRAVNEADGLEAHGSASKNETVRREGWKTRSLRERYVEAPRSRRSFSGGSSSVATDARGSSPFTWTKQATNFLRKRSAEVSTDDERQLSRQLYGAKRQAQPKTSGFQSQHWEMRARGFVPMPDGSWLPESIAQPMLEQGKRFAGIGDCGLGPGEEAAAAPMDGALEADDQVLSKKQVSAMSATLGSTWTHKSSDKPAGEQRASAFLKNISAPPLLLGRRPSPKRKRGNVEVDEDDDDNDDDDCLDAALLGHRSSFAAKKANTGSGSRPRDETEDSFVKTQRQLREIRENLDRLDRDEPWMQEQIKLMGSGRSVWEGS</sequence>
<dbReference type="AlphaFoldDB" id="A0AAD9I908"/>
<dbReference type="EMBL" id="JAQQPM010000006">
    <property type="protein sequence ID" value="KAK2072562.1"/>
    <property type="molecule type" value="Genomic_DNA"/>
</dbReference>
<proteinExistence type="predicted"/>
<comment type="caution">
    <text evidence="3">The sequence shown here is derived from an EMBL/GenBank/DDBJ whole genome shotgun (WGS) entry which is preliminary data.</text>
</comment>
<feature type="coiled-coil region" evidence="1">
    <location>
        <begin position="20"/>
        <end position="50"/>
    </location>
</feature>
<keyword evidence="4" id="KW-1185">Reference proteome</keyword>
<evidence type="ECO:0000313" key="3">
    <source>
        <dbReference type="EMBL" id="KAK2072562.1"/>
    </source>
</evidence>
<dbReference type="Proteomes" id="UP001217918">
    <property type="component" value="Unassembled WGS sequence"/>
</dbReference>
<name>A0AAD9I908_9PEZI</name>